<sequence>MEALLINFLGFPWKGSAAEVEEVRERGKLDIKSCQPGAAPNYSLLRKEHGQCLGLGSWRRAFF</sequence>
<reference evidence="1" key="1">
    <citation type="submission" date="2015-05" db="UniProtKB">
        <authorList>
            <consortium name="EnsemblMetazoa"/>
        </authorList>
    </citation>
    <scope>IDENTIFICATION</scope>
</reference>
<keyword evidence="2" id="KW-1185">Reference proteome</keyword>
<proteinExistence type="predicted"/>
<accession>T1HT20</accession>
<dbReference type="EMBL" id="ACPB03021383">
    <property type="status" value="NOT_ANNOTATED_CDS"/>
    <property type="molecule type" value="Genomic_DNA"/>
</dbReference>
<dbReference type="Proteomes" id="UP000015103">
    <property type="component" value="Unassembled WGS sequence"/>
</dbReference>
<evidence type="ECO:0000313" key="1">
    <source>
        <dbReference type="EnsemblMetazoa" id="RPRC007190-PA"/>
    </source>
</evidence>
<dbReference type="InParanoid" id="T1HT20"/>
<organism evidence="1 2">
    <name type="scientific">Rhodnius prolixus</name>
    <name type="common">Triatomid bug</name>
    <dbReference type="NCBI Taxonomy" id="13249"/>
    <lineage>
        <taxon>Eukaryota</taxon>
        <taxon>Metazoa</taxon>
        <taxon>Ecdysozoa</taxon>
        <taxon>Arthropoda</taxon>
        <taxon>Hexapoda</taxon>
        <taxon>Insecta</taxon>
        <taxon>Pterygota</taxon>
        <taxon>Neoptera</taxon>
        <taxon>Paraneoptera</taxon>
        <taxon>Hemiptera</taxon>
        <taxon>Heteroptera</taxon>
        <taxon>Panheteroptera</taxon>
        <taxon>Cimicomorpha</taxon>
        <taxon>Reduviidae</taxon>
        <taxon>Triatominae</taxon>
        <taxon>Rhodnius</taxon>
    </lineage>
</organism>
<dbReference type="VEuPathDB" id="VectorBase:RPRC007190"/>
<evidence type="ECO:0000313" key="2">
    <source>
        <dbReference type="Proteomes" id="UP000015103"/>
    </source>
</evidence>
<protein>
    <submittedName>
        <fullName evidence="1">Uncharacterized protein</fullName>
    </submittedName>
</protein>
<dbReference type="HOGENOM" id="CLU_2888540_0_0_1"/>
<dbReference type="EnsemblMetazoa" id="RPRC007190-RA">
    <property type="protein sequence ID" value="RPRC007190-PA"/>
    <property type="gene ID" value="RPRC007190"/>
</dbReference>
<dbReference type="AlphaFoldDB" id="T1HT20"/>
<name>T1HT20_RHOPR</name>